<evidence type="ECO:0000259" key="5">
    <source>
        <dbReference type="PROSITE" id="PS50011"/>
    </source>
</evidence>
<comment type="similarity">
    <text evidence="4">Belongs to the protein kinase superfamily.</text>
</comment>
<keyword evidence="4" id="KW-0808">Transferase</keyword>
<dbReference type="SMART" id="SM00220">
    <property type="entry name" value="S_TKc"/>
    <property type="match status" value="1"/>
</dbReference>
<keyword evidence="2 3" id="KW-0067">ATP-binding</keyword>
<reference evidence="6 7" key="1">
    <citation type="submission" date="2024-04" db="EMBL/GenBank/DDBJ databases">
        <title>Tritrichomonas musculus Genome.</title>
        <authorList>
            <person name="Alves-Ferreira E."/>
            <person name="Grigg M."/>
            <person name="Lorenzi H."/>
            <person name="Galac M."/>
        </authorList>
    </citation>
    <scope>NUCLEOTIDE SEQUENCE [LARGE SCALE GENOMIC DNA]</scope>
    <source>
        <strain evidence="6 7">EAF2021</strain>
    </source>
</reference>
<dbReference type="InterPro" id="IPR017441">
    <property type="entry name" value="Protein_kinase_ATP_BS"/>
</dbReference>
<evidence type="ECO:0000313" key="6">
    <source>
        <dbReference type="EMBL" id="KAK8897125.1"/>
    </source>
</evidence>
<dbReference type="PANTHER" id="PTHR24348:SF68">
    <property type="entry name" value="SERINE_THREONINE-PROTEIN KINASE ATG1C"/>
    <property type="match status" value="1"/>
</dbReference>
<evidence type="ECO:0000256" key="2">
    <source>
        <dbReference type="ARBA" id="ARBA00022840"/>
    </source>
</evidence>
<keyword evidence="4" id="KW-0723">Serine/threonine-protein kinase</keyword>
<dbReference type="PANTHER" id="PTHR24348">
    <property type="entry name" value="SERINE/THREONINE-PROTEIN KINASE UNC-51-RELATED"/>
    <property type="match status" value="1"/>
</dbReference>
<protein>
    <recommendedName>
        <fullName evidence="5">Protein kinase domain-containing protein</fullName>
    </recommendedName>
</protein>
<evidence type="ECO:0000256" key="3">
    <source>
        <dbReference type="PROSITE-ProRule" id="PRU10141"/>
    </source>
</evidence>
<dbReference type="Proteomes" id="UP001470230">
    <property type="component" value="Unassembled WGS sequence"/>
</dbReference>
<organism evidence="6 7">
    <name type="scientific">Tritrichomonas musculus</name>
    <dbReference type="NCBI Taxonomy" id="1915356"/>
    <lineage>
        <taxon>Eukaryota</taxon>
        <taxon>Metamonada</taxon>
        <taxon>Parabasalia</taxon>
        <taxon>Tritrichomonadida</taxon>
        <taxon>Tritrichomonadidae</taxon>
        <taxon>Tritrichomonas</taxon>
    </lineage>
</organism>
<sequence length="423" mass="48051">MNLPPSLASTYSLIHPIGFGSYSTVYLAVHVSSKSYVAIKIISYEKLKTSNSMKDEKGDEVKILQKLSGHPFVTKIYSFTRDDNSNIYIVMEYVEGGNLLQMINLNCPPLLSCLSSLTSYVISMKKFAVQLYLILKHLDKNKIVHRDIKSENILIDRYNNLRLADFGLAVDLSNIQPSSSFRELELSSPAGTPQYIAPEIIRGQNYGRPADVWSTGVVLYCCAFGTFPFHSNNNSYSTSSHSALINIPNADIKNKTAFTEYHYNIFYSILNDDVTFPDGHLRNADLEDLIRKMLIKDQKERITVEEMGNHPFIKSASDLIEKVEQSFENYSFVHSSPDASLNVDNMILKRQQQTESLQDLGIIEQSDITKMETDQHKKIVHKVRKQISRKTDNPMAFLAKSIAHSSIHAKQRSSSFRERKKFV</sequence>
<keyword evidence="1 3" id="KW-0547">Nucleotide-binding</keyword>
<dbReference type="PROSITE" id="PS00107">
    <property type="entry name" value="PROTEIN_KINASE_ATP"/>
    <property type="match status" value="1"/>
</dbReference>
<dbReference type="InterPro" id="IPR008271">
    <property type="entry name" value="Ser/Thr_kinase_AS"/>
</dbReference>
<evidence type="ECO:0000256" key="1">
    <source>
        <dbReference type="ARBA" id="ARBA00022741"/>
    </source>
</evidence>
<gene>
    <name evidence="6" type="ORF">M9Y10_015059</name>
</gene>
<dbReference type="InterPro" id="IPR000719">
    <property type="entry name" value="Prot_kinase_dom"/>
</dbReference>
<dbReference type="Gene3D" id="1.10.510.10">
    <property type="entry name" value="Transferase(Phosphotransferase) domain 1"/>
    <property type="match status" value="1"/>
</dbReference>
<keyword evidence="7" id="KW-1185">Reference proteome</keyword>
<evidence type="ECO:0000256" key="4">
    <source>
        <dbReference type="RuleBase" id="RU000304"/>
    </source>
</evidence>
<dbReference type="Pfam" id="PF00069">
    <property type="entry name" value="Pkinase"/>
    <property type="match status" value="1"/>
</dbReference>
<comment type="caution">
    <text evidence="6">The sequence shown here is derived from an EMBL/GenBank/DDBJ whole genome shotgun (WGS) entry which is preliminary data.</text>
</comment>
<dbReference type="InterPro" id="IPR011009">
    <property type="entry name" value="Kinase-like_dom_sf"/>
</dbReference>
<proteinExistence type="inferred from homology"/>
<dbReference type="SUPFAM" id="SSF56112">
    <property type="entry name" value="Protein kinase-like (PK-like)"/>
    <property type="match status" value="1"/>
</dbReference>
<dbReference type="PROSITE" id="PS50011">
    <property type="entry name" value="PROTEIN_KINASE_DOM"/>
    <property type="match status" value="1"/>
</dbReference>
<dbReference type="EMBL" id="JAPFFF010000002">
    <property type="protein sequence ID" value="KAK8897125.1"/>
    <property type="molecule type" value="Genomic_DNA"/>
</dbReference>
<dbReference type="InterPro" id="IPR045269">
    <property type="entry name" value="Atg1-like"/>
</dbReference>
<feature type="domain" description="Protein kinase" evidence="5">
    <location>
        <begin position="11"/>
        <end position="313"/>
    </location>
</feature>
<keyword evidence="4" id="KW-0418">Kinase</keyword>
<name>A0ABR2L4F1_9EUKA</name>
<accession>A0ABR2L4F1</accession>
<feature type="binding site" evidence="3">
    <location>
        <position position="40"/>
    </location>
    <ligand>
        <name>ATP</name>
        <dbReference type="ChEBI" id="CHEBI:30616"/>
    </ligand>
</feature>
<dbReference type="PROSITE" id="PS00108">
    <property type="entry name" value="PROTEIN_KINASE_ST"/>
    <property type="match status" value="1"/>
</dbReference>
<evidence type="ECO:0000313" key="7">
    <source>
        <dbReference type="Proteomes" id="UP001470230"/>
    </source>
</evidence>